<dbReference type="Proteomes" id="UP000291097">
    <property type="component" value="Unassembled WGS sequence"/>
</dbReference>
<dbReference type="PANTHER" id="PTHR36166">
    <property type="entry name" value="CHROMOSOME 9, WHOLE GENOME SHOTGUN SEQUENCE"/>
    <property type="match status" value="1"/>
</dbReference>
<dbReference type="Pfam" id="PF10604">
    <property type="entry name" value="Polyketide_cyc2"/>
    <property type="match status" value="1"/>
</dbReference>
<comment type="caution">
    <text evidence="1">The sequence shown here is derived from an EMBL/GenBank/DDBJ whole genome shotgun (WGS) entry which is preliminary data.</text>
</comment>
<sequence length="151" mass="17181">MLSMNEVEVFVEIDAPPAVVWDALLAFDTYPEWNPLTRRVEGVVIDGTAQRERDDLADSRGLLDGQVLATVEPYKRLAWLDRFVLPFALDRYHEFHLQPIDDGQRTRLLQRETVRGALASLVFDETKVERAFVAMNKAVAVRAERRASATP</sequence>
<organism evidence="1 2">
    <name type="scientific">Natrinema hispanicum</name>
    <dbReference type="NCBI Taxonomy" id="392421"/>
    <lineage>
        <taxon>Archaea</taxon>
        <taxon>Methanobacteriati</taxon>
        <taxon>Methanobacteriota</taxon>
        <taxon>Stenosarchaea group</taxon>
        <taxon>Halobacteria</taxon>
        <taxon>Halobacteriales</taxon>
        <taxon>Natrialbaceae</taxon>
        <taxon>Natrinema</taxon>
    </lineage>
</organism>
<reference evidence="1 2" key="1">
    <citation type="submission" date="2019-02" db="EMBL/GenBank/DDBJ databases">
        <title>Genomic Encyclopedia of Archaeal and Bacterial Type Strains, Phase II (KMG-II): from individual species to whole genera.</title>
        <authorList>
            <person name="Goeker M."/>
        </authorList>
    </citation>
    <scope>NUCLEOTIDE SEQUENCE [LARGE SCALE GENOMIC DNA]</scope>
    <source>
        <strain evidence="1 2">DSM 18328</strain>
    </source>
</reference>
<proteinExistence type="predicted"/>
<dbReference type="AlphaFoldDB" id="A0A482Y7N4"/>
<protein>
    <recommendedName>
        <fullName evidence="3">Polyketide cyclase/dehydrase/lipid transport protein</fullName>
    </recommendedName>
</protein>
<dbReference type="CDD" id="cd07822">
    <property type="entry name" value="SRPBCC_4"/>
    <property type="match status" value="1"/>
</dbReference>
<dbReference type="InterPro" id="IPR023393">
    <property type="entry name" value="START-like_dom_sf"/>
</dbReference>
<evidence type="ECO:0008006" key="3">
    <source>
        <dbReference type="Google" id="ProtNLM"/>
    </source>
</evidence>
<evidence type="ECO:0000313" key="1">
    <source>
        <dbReference type="EMBL" id="RZV10744.1"/>
    </source>
</evidence>
<evidence type="ECO:0000313" key="2">
    <source>
        <dbReference type="Proteomes" id="UP000291097"/>
    </source>
</evidence>
<dbReference type="SUPFAM" id="SSF55961">
    <property type="entry name" value="Bet v1-like"/>
    <property type="match status" value="1"/>
</dbReference>
<accession>A0A482Y7N4</accession>
<gene>
    <name evidence="1" type="ORF">BDK88_1926</name>
</gene>
<dbReference type="Gene3D" id="3.30.530.20">
    <property type="match status" value="1"/>
</dbReference>
<dbReference type="InterPro" id="IPR019587">
    <property type="entry name" value="Polyketide_cyclase/dehydratase"/>
</dbReference>
<dbReference type="PANTHER" id="PTHR36166:SF1">
    <property type="entry name" value="SRPBCC DOMAIN-CONTAINING PROTEIN"/>
    <property type="match status" value="1"/>
</dbReference>
<dbReference type="EMBL" id="SHMP01000004">
    <property type="protein sequence ID" value="RZV10744.1"/>
    <property type="molecule type" value="Genomic_DNA"/>
</dbReference>
<name>A0A482Y7N4_9EURY</name>